<evidence type="ECO:0000313" key="10">
    <source>
        <dbReference type="Proteomes" id="UP000032266"/>
    </source>
</evidence>
<proteinExistence type="inferred from homology"/>
<dbReference type="InterPro" id="IPR000100">
    <property type="entry name" value="RNase_P"/>
</dbReference>
<dbReference type="EMBL" id="CP007142">
    <property type="protein sequence ID" value="AJQ92641.1"/>
    <property type="molecule type" value="Genomic_DNA"/>
</dbReference>
<dbReference type="KEGG" id="gsn:YC6258_00591"/>
<protein>
    <recommendedName>
        <fullName evidence="7 8">Ribonuclease P protein component</fullName>
        <shortName evidence="7">RNase P protein</shortName>
        <shortName evidence="7">RNaseP protein</shortName>
        <ecNumber evidence="7 8">3.1.26.5</ecNumber>
    </recommendedName>
    <alternativeName>
        <fullName evidence="7">Protein C5</fullName>
    </alternativeName>
</protein>
<evidence type="ECO:0000256" key="1">
    <source>
        <dbReference type="ARBA" id="ARBA00002663"/>
    </source>
</evidence>
<evidence type="ECO:0000256" key="3">
    <source>
        <dbReference type="ARBA" id="ARBA00022722"/>
    </source>
</evidence>
<dbReference type="OrthoDB" id="9796422at2"/>
<dbReference type="GO" id="GO:0000049">
    <property type="term" value="F:tRNA binding"/>
    <property type="evidence" value="ECO:0007669"/>
    <property type="project" value="UniProtKB-UniRule"/>
</dbReference>
<evidence type="ECO:0000256" key="8">
    <source>
        <dbReference type="NCBIfam" id="TIGR00188"/>
    </source>
</evidence>
<keyword evidence="10" id="KW-1185">Reference proteome</keyword>
<dbReference type="InterPro" id="IPR020568">
    <property type="entry name" value="Ribosomal_Su5_D2-typ_SF"/>
</dbReference>
<reference evidence="9 10" key="1">
    <citation type="submission" date="2014-01" db="EMBL/GenBank/DDBJ databases">
        <title>Full genme sequencing of cellulolytic bacterium Gynuella sunshinyii YC6258T gen. nov., sp. nov.</title>
        <authorList>
            <person name="Khan H."/>
            <person name="Chung E.J."/>
            <person name="Chung Y.R."/>
        </authorList>
    </citation>
    <scope>NUCLEOTIDE SEQUENCE [LARGE SCALE GENOMIC DNA]</scope>
    <source>
        <strain evidence="9 10">YC6258</strain>
    </source>
</reference>
<dbReference type="InterPro" id="IPR014721">
    <property type="entry name" value="Ribsml_uS5_D2-typ_fold_subgr"/>
</dbReference>
<accession>A0A0C5VEL1</accession>
<keyword evidence="6 7" id="KW-0694">RNA-binding</keyword>
<sequence>MGSCEFTRQQRLLTAKDFRRVFDLTQSRAACPELLFLARTNDLPANRLGFIIAKKNVKRAVNRNLIKRIIREEFRLKPHSPTSIDIVVLARKGADKLDRKALHNITRKMFKKLDKRLQESAV</sequence>
<keyword evidence="4 7" id="KW-0255">Endonuclease</keyword>
<dbReference type="STRING" id="1445510.YC6258_00591"/>
<keyword evidence="2 7" id="KW-0819">tRNA processing</keyword>
<comment type="subunit">
    <text evidence="7">Consists of a catalytic RNA component (M1 or rnpB) and a protein subunit.</text>
</comment>
<evidence type="ECO:0000256" key="2">
    <source>
        <dbReference type="ARBA" id="ARBA00022694"/>
    </source>
</evidence>
<dbReference type="HOGENOM" id="CLU_117179_11_0_6"/>
<dbReference type="GO" id="GO:0001682">
    <property type="term" value="P:tRNA 5'-leader removal"/>
    <property type="evidence" value="ECO:0007669"/>
    <property type="project" value="UniProtKB-UniRule"/>
</dbReference>
<dbReference type="Proteomes" id="UP000032266">
    <property type="component" value="Chromosome"/>
</dbReference>
<comment type="function">
    <text evidence="1 7">RNaseP catalyzes the removal of the 5'-leader sequence from pre-tRNA to produce the mature 5'-terminus. It can also cleave other RNA substrates such as 4.5S RNA. The protein component plays an auxiliary but essential role in vivo by binding to the 5'-leader sequence and broadening the substrate specificity of the ribozyme.</text>
</comment>
<comment type="catalytic activity">
    <reaction evidence="7">
        <text>Endonucleolytic cleavage of RNA, removing 5'-extranucleotides from tRNA precursor.</text>
        <dbReference type="EC" id="3.1.26.5"/>
    </reaction>
</comment>
<dbReference type="GO" id="GO:0042781">
    <property type="term" value="F:3'-tRNA processing endoribonuclease activity"/>
    <property type="evidence" value="ECO:0007669"/>
    <property type="project" value="TreeGrafter"/>
</dbReference>
<dbReference type="GO" id="GO:0004526">
    <property type="term" value="F:ribonuclease P activity"/>
    <property type="evidence" value="ECO:0007669"/>
    <property type="project" value="UniProtKB-UniRule"/>
</dbReference>
<dbReference type="AlphaFoldDB" id="A0A0C5VEL1"/>
<dbReference type="EC" id="3.1.26.5" evidence="7 8"/>
<comment type="similarity">
    <text evidence="7">Belongs to the RnpA family.</text>
</comment>
<organism evidence="9 10">
    <name type="scientific">Gynuella sunshinyii YC6258</name>
    <dbReference type="NCBI Taxonomy" id="1445510"/>
    <lineage>
        <taxon>Bacteria</taxon>
        <taxon>Pseudomonadati</taxon>
        <taxon>Pseudomonadota</taxon>
        <taxon>Gammaproteobacteria</taxon>
        <taxon>Oceanospirillales</taxon>
        <taxon>Saccharospirillaceae</taxon>
        <taxon>Gynuella</taxon>
    </lineage>
</organism>
<keyword evidence="5 7" id="KW-0378">Hydrolase</keyword>
<keyword evidence="3 7" id="KW-0540">Nuclease</keyword>
<evidence type="ECO:0000256" key="4">
    <source>
        <dbReference type="ARBA" id="ARBA00022759"/>
    </source>
</evidence>
<evidence type="ECO:0000256" key="6">
    <source>
        <dbReference type="ARBA" id="ARBA00022884"/>
    </source>
</evidence>
<name>A0A0C5VEL1_9GAMM</name>
<dbReference type="RefSeq" id="WP_044615656.1">
    <property type="nucleotide sequence ID" value="NZ_CP007142.1"/>
</dbReference>
<dbReference type="HAMAP" id="MF_00227">
    <property type="entry name" value="RNase_P"/>
    <property type="match status" value="1"/>
</dbReference>
<dbReference type="PANTHER" id="PTHR33992:SF1">
    <property type="entry name" value="RIBONUCLEASE P PROTEIN COMPONENT"/>
    <property type="match status" value="1"/>
</dbReference>
<dbReference type="PROSITE" id="PS00648">
    <property type="entry name" value="RIBONUCLEASE_P"/>
    <property type="match status" value="1"/>
</dbReference>
<dbReference type="Gene3D" id="3.30.230.10">
    <property type="match status" value="1"/>
</dbReference>
<evidence type="ECO:0000256" key="7">
    <source>
        <dbReference type="HAMAP-Rule" id="MF_00227"/>
    </source>
</evidence>
<dbReference type="SUPFAM" id="SSF54211">
    <property type="entry name" value="Ribosomal protein S5 domain 2-like"/>
    <property type="match status" value="1"/>
</dbReference>
<dbReference type="PANTHER" id="PTHR33992">
    <property type="entry name" value="RIBONUCLEASE P PROTEIN COMPONENT"/>
    <property type="match status" value="1"/>
</dbReference>
<dbReference type="NCBIfam" id="TIGR00188">
    <property type="entry name" value="rnpA"/>
    <property type="match status" value="1"/>
</dbReference>
<dbReference type="Pfam" id="PF00825">
    <property type="entry name" value="Ribonuclease_P"/>
    <property type="match status" value="1"/>
</dbReference>
<evidence type="ECO:0000313" key="9">
    <source>
        <dbReference type="EMBL" id="AJQ92641.1"/>
    </source>
</evidence>
<dbReference type="GO" id="GO:0030677">
    <property type="term" value="C:ribonuclease P complex"/>
    <property type="evidence" value="ECO:0007669"/>
    <property type="project" value="TreeGrafter"/>
</dbReference>
<dbReference type="PATRIC" id="fig|1445510.3.peg.579"/>
<gene>
    <name evidence="7" type="primary">rnpA</name>
    <name evidence="9" type="ORF">YC6258_00591</name>
</gene>
<dbReference type="InterPro" id="IPR020539">
    <property type="entry name" value="RNase_P_CS"/>
</dbReference>
<evidence type="ECO:0000256" key="5">
    <source>
        <dbReference type="ARBA" id="ARBA00022801"/>
    </source>
</evidence>